<protein>
    <submittedName>
        <fullName evidence="3">Uncharacterized protein</fullName>
    </submittedName>
</protein>
<evidence type="ECO:0000313" key="3">
    <source>
        <dbReference type="EMBL" id="GHI85014.1"/>
    </source>
</evidence>
<feature type="compositionally biased region" description="Low complexity" evidence="1">
    <location>
        <begin position="123"/>
        <end position="140"/>
    </location>
</feature>
<dbReference type="RefSeq" id="WP_031139427.1">
    <property type="nucleotide sequence ID" value="NZ_BNEE01000006.1"/>
</dbReference>
<sequence length="195" mass="20681">MTGNSTAARLTAFGAAPLIALLTLAPAAPAAAAVPAVPNVCHLLSQPKGPYHLGCREGFRLGTAAGYQDGLACRKLPPPLAPVNPTPHEQGKRQGYVDGYNGAFTHTYERNCDLPKLPPAQKPPQTQTPESMAAAGQAAGATWGKEDARLTCTREHANLVPPTKPDALITAYQNGYRVGYDVAYDEAYRQLCLMK</sequence>
<organism evidence="3 4">
    <name type="scientific">Streptomyces xanthophaeus</name>
    <dbReference type="NCBI Taxonomy" id="67385"/>
    <lineage>
        <taxon>Bacteria</taxon>
        <taxon>Bacillati</taxon>
        <taxon>Actinomycetota</taxon>
        <taxon>Actinomycetes</taxon>
        <taxon>Kitasatosporales</taxon>
        <taxon>Streptomycetaceae</taxon>
        <taxon>Streptomyces</taxon>
    </lineage>
</organism>
<name>A0A919H0A2_9ACTN</name>
<evidence type="ECO:0000313" key="4">
    <source>
        <dbReference type="Proteomes" id="UP000600026"/>
    </source>
</evidence>
<dbReference type="OrthoDB" id="9848164at2"/>
<keyword evidence="4" id="KW-1185">Reference proteome</keyword>
<dbReference type="AlphaFoldDB" id="A0A919H0A2"/>
<keyword evidence="2" id="KW-0732">Signal</keyword>
<evidence type="ECO:0000256" key="2">
    <source>
        <dbReference type="SAM" id="SignalP"/>
    </source>
</evidence>
<feature type="chain" id="PRO_5037195345" evidence="2">
    <location>
        <begin position="33"/>
        <end position="195"/>
    </location>
</feature>
<accession>A0A919H0A2</accession>
<feature type="region of interest" description="Disordered" evidence="1">
    <location>
        <begin position="116"/>
        <end position="140"/>
    </location>
</feature>
<feature type="signal peptide" evidence="2">
    <location>
        <begin position="1"/>
        <end position="32"/>
    </location>
</feature>
<reference evidence="3" key="1">
    <citation type="submission" date="2020-09" db="EMBL/GenBank/DDBJ databases">
        <title>Whole genome shotgun sequence of Streptomyces xanthophaeus NBRC 12829.</title>
        <authorList>
            <person name="Komaki H."/>
            <person name="Tamura T."/>
        </authorList>
    </citation>
    <scope>NUCLEOTIDE SEQUENCE</scope>
    <source>
        <strain evidence="3">NBRC 12829</strain>
    </source>
</reference>
<gene>
    <name evidence="3" type="ORF">Sxan_23780</name>
</gene>
<proteinExistence type="predicted"/>
<comment type="caution">
    <text evidence="3">The sequence shown here is derived from an EMBL/GenBank/DDBJ whole genome shotgun (WGS) entry which is preliminary data.</text>
</comment>
<dbReference type="EMBL" id="BNEE01000006">
    <property type="protein sequence ID" value="GHI85014.1"/>
    <property type="molecule type" value="Genomic_DNA"/>
</dbReference>
<dbReference type="Proteomes" id="UP000600026">
    <property type="component" value="Unassembled WGS sequence"/>
</dbReference>
<evidence type="ECO:0000256" key="1">
    <source>
        <dbReference type="SAM" id="MobiDB-lite"/>
    </source>
</evidence>